<dbReference type="Proteomes" id="UP001221189">
    <property type="component" value="Unassembled WGS sequence"/>
</dbReference>
<keyword evidence="3" id="KW-0695">RNA-directed DNA polymerase</keyword>
<organism evidence="3 4">
    <name type="scientific">Roseateles albus</name>
    <dbReference type="NCBI Taxonomy" id="2987525"/>
    <lineage>
        <taxon>Bacteria</taxon>
        <taxon>Pseudomonadati</taxon>
        <taxon>Pseudomonadota</taxon>
        <taxon>Betaproteobacteria</taxon>
        <taxon>Burkholderiales</taxon>
        <taxon>Sphaerotilaceae</taxon>
        <taxon>Roseateles</taxon>
    </lineage>
</organism>
<sequence>MAIVSNKFLELAISNIANHGDTDIFPFPVDNLIFNDDKAGVLDVLRYLDSNFDEAKATNPILAVKNLSAVGYHGFRYGTQIDSIWNAYLLALVATIGVDIESKRVSKEVVFSYRYLPNLESHTLFDRSVGWTSFQNKSVEMARENQYVLRCDISDFYPRIYHHRLENALKKATENQEVVKRIMSILMDISEGVSYGLPVGGPAARLLSELLLNRVDRLLANEGIRYCRFVDDFNIFAATREEAYQHLITLNQLLLSNEGLSLQKIKTKIMTSAEFLSTSDFAIENVADSPEGIAARNFSKLRIHYDPYSPTAESEYLELVAEVSRFDVVGMLGRELAKSRLDEGLTRRLLAAIRLLPNTAVNQAIQTLQNSLDLLYPVFPSVMILCKGMIGDLSQDVKDQLFATLRELIKSGSYITQVPTNLAYALRVLAADPSEEMESLLSQMYKQPLPMNIKRDIILMMGYRGADHWISDCRKKFSTVTDWEKRALLICSYILSDEGSHWRTKIKRELSQFDKLVLSWAGTSKSTKGVNWKVPL</sequence>
<dbReference type="Pfam" id="PF00078">
    <property type="entry name" value="RVT_1"/>
    <property type="match status" value="1"/>
</dbReference>
<dbReference type="PANTHER" id="PTHR34047:SF8">
    <property type="entry name" value="PROTEIN YKFC"/>
    <property type="match status" value="1"/>
</dbReference>
<proteinExistence type="inferred from homology"/>
<keyword evidence="4" id="KW-1185">Reference proteome</keyword>
<evidence type="ECO:0000313" key="3">
    <source>
        <dbReference type="EMBL" id="MDC8770125.1"/>
    </source>
</evidence>
<keyword evidence="3" id="KW-0808">Transferase</keyword>
<dbReference type="InterPro" id="IPR000477">
    <property type="entry name" value="RT_dom"/>
</dbReference>
<feature type="domain" description="Reverse transcriptase" evidence="2">
    <location>
        <begin position="1"/>
        <end position="280"/>
    </location>
</feature>
<accession>A0ABT5K8L7</accession>
<gene>
    <name evidence="3" type="ORF">PRZ03_00980</name>
</gene>
<dbReference type="GO" id="GO:0003964">
    <property type="term" value="F:RNA-directed DNA polymerase activity"/>
    <property type="evidence" value="ECO:0007669"/>
    <property type="project" value="UniProtKB-KW"/>
</dbReference>
<evidence type="ECO:0000256" key="1">
    <source>
        <dbReference type="ARBA" id="ARBA00034120"/>
    </source>
</evidence>
<reference evidence="3 4" key="1">
    <citation type="submission" date="2022-10" db="EMBL/GenBank/DDBJ databases">
        <title>Paucibacter sp. hw1 Genome sequencing.</title>
        <authorList>
            <person name="Park S."/>
        </authorList>
    </citation>
    <scope>NUCLEOTIDE SEQUENCE [LARGE SCALE GENOMIC DNA]</scope>
    <source>
        <strain evidence="4">hw1</strain>
    </source>
</reference>
<evidence type="ECO:0000259" key="2">
    <source>
        <dbReference type="PROSITE" id="PS50878"/>
    </source>
</evidence>
<dbReference type="RefSeq" id="WP_273598605.1">
    <property type="nucleotide sequence ID" value="NZ_JAQQXT010000001.1"/>
</dbReference>
<dbReference type="CDD" id="cd01646">
    <property type="entry name" value="RT_Bac_retron_I"/>
    <property type="match status" value="1"/>
</dbReference>
<dbReference type="EMBL" id="JAQQXT010000001">
    <property type="protein sequence ID" value="MDC8770125.1"/>
    <property type="molecule type" value="Genomic_DNA"/>
</dbReference>
<keyword evidence="3" id="KW-0548">Nucleotidyltransferase</keyword>
<dbReference type="PANTHER" id="PTHR34047">
    <property type="entry name" value="NUCLEAR INTRON MATURASE 1, MITOCHONDRIAL-RELATED"/>
    <property type="match status" value="1"/>
</dbReference>
<evidence type="ECO:0000313" key="4">
    <source>
        <dbReference type="Proteomes" id="UP001221189"/>
    </source>
</evidence>
<dbReference type="InterPro" id="IPR051083">
    <property type="entry name" value="GrpII_Intron_Splice-Mob/Def"/>
</dbReference>
<comment type="similarity">
    <text evidence="1">Belongs to the bacterial reverse transcriptase family.</text>
</comment>
<protein>
    <submittedName>
        <fullName evidence="3">RNA-directed DNA polymerase</fullName>
    </submittedName>
</protein>
<comment type="caution">
    <text evidence="3">The sequence shown here is derived from an EMBL/GenBank/DDBJ whole genome shotgun (WGS) entry which is preliminary data.</text>
</comment>
<name>A0ABT5K8L7_9BURK</name>
<dbReference type="PROSITE" id="PS50878">
    <property type="entry name" value="RT_POL"/>
    <property type="match status" value="1"/>
</dbReference>